<keyword evidence="5" id="KW-1185">Reference proteome</keyword>
<feature type="chain" id="PRO_5012406928" evidence="3">
    <location>
        <begin position="16"/>
        <end position="496"/>
    </location>
</feature>
<dbReference type="HOGENOM" id="CLU_549910_0_0_1"/>
<accession>G7DZ68</accession>
<evidence type="ECO:0000313" key="4">
    <source>
        <dbReference type="EMBL" id="GAA95878.1"/>
    </source>
</evidence>
<evidence type="ECO:0000313" key="5">
    <source>
        <dbReference type="Proteomes" id="UP000009131"/>
    </source>
</evidence>
<keyword evidence="2" id="KW-0624">Polysaccharide degradation</keyword>
<dbReference type="RefSeq" id="XP_014566871.1">
    <property type="nucleotide sequence ID" value="XM_014711385.1"/>
</dbReference>
<proteinExistence type="inferred from homology"/>
<keyword evidence="2" id="KW-0119">Carbohydrate metabolism</keyword>
<dbReference type="GO" id="GO:0000272">
    <property type="term" value="P:polysaccharide catabolic process"/>
    <property type="evidence" value="ECO:0007669"/>
    <property type="project" value="UniProtKB-KW"/>
</dbReference>
<feature type="signal peptide" evidence="3">
    <location>
        <begin position="1"/>
        <end position="15"/>
    </location>
</feature>
<comment type="similarity">
    <text evidence="1 2">Belongs to the glycosyl hydrolase 12 (cellulase H) family.</text>
</comment>
<name>G7DZ68_MIXOS</name>
<evidence type="ECO:0000256" key="3">
    <source>
        <dbReference type="SAM" id="SignalP"/>
    </source>
</evidence>
<reference evidence="4 5" key="1">
    <citation type="journal article" date="2011" name="J. Gen. Appl. Microbiol.">
        <title>Draft genome sequencing of the enigmatic basidiomycete Mixia osmundae.</title>
        <authorList>
            <person name="Nishida H."/>
            <person name="Nagatsuka Y."/>
            <person name="Sugiyama J."/>
        </authorList>
    </citation>
    <scope>NUCLEOTIDE SEQUENCE [LARGE SCALE GENOMIC DNA]</scope>
    <source>
        <strain evidence="5">CBS 9802 / IAM 14324 / JCM 22182 / KY 12970</strain>
    </source>
</reference>
<evidence type="ECO:0000256" key="2">
    <source>
        <dbReference type="RuleBase" id="RU361163"/>
    </source>
</evidence>
<dbReference type="PANTHER" id="PTHR34002:SF9">
    <property type="entry name" value="XYLOGLUCAN-SPECIFIC ENDO-BETA-1,4-GLUCANASE A"/>
    <property type="match status" value="1"/>
</dbReference>
<evidence type="ECO:0000256" key="1">
    <source>
        <dbReference type="ARBA" id="ARBA00005519"/>
    </source>
</evidence>
<sequence length="496" mass="53821">MKAVILTFFASIAAAQRVCNGAYELHDDMTTAGTAAGKMAANPNPCTNGGAAFAASYNFAGSPKTLKAYPHASMTHGKGVALTSIQAINAVMNWDWLQSGTTEALTGIKIISGHQYILVVLSTRGTTAPGTLLGSVVLGNRNWWLYRQGDSFSFVNGQVSPSAKTFHTDLMIFVRYIRTGYGLPLEGTLDAVQGGTEIMYGQGGFLLLHFSAVTVHFHKISQERKMMLVSLMLQVSACTASLVRQHRHARGLTLESSLGQPIELSKQWAKQTLCDRYQFQNDLYRSDRAISGTQTGKVYPCNAKQQAVWSTTWSWEGGKAGIPKSYSNVALVDNMGKPLSSYTTLQTEWSWQYTNATEDVAADIAYDLFLASGMSGTDQGIADETSKLELMIWLSQRGGVQPIGHKTGDVTLLDNDFQIWQGNQTMGGNSWPVVSFVNVGSEHYDDFKGDVMPFFDWIEQTGGLDRTLNLASFQGGVEPVNGTATLLTTAFSASAV</sequence>
<reference evidence="4 5" key="2">
    <citation type="journal article" date="2012" name="Open Biol.">
        <title>Characteristics of nucleosomes and linker DNA regions on the genome of the basidiomycete Mixia osmundae revealed by mono- and dinucleosome mapping.</title>
        <authorList>
            <person name="Nishida H."/>
            <person name="Kondo S."/>
            <person name="Matsumoto T."/>
            <person name="Suzuki Y."/>
            <person name="Yoshikawa H."/>
            <person name="Taylor T.D."/>
            <person name="Sugiyama J."/>
        </authorList>
    </citation>
    <scope>NUCLEOTIDE SEQUENCE [LARGE SCALE GENOMIC DNA]</scope>
    <source>
        <strain evidence="5">CBS 9802 / IAM 14324 / JCM 22182 / KY 12970</strain>
    </source>
</reference>
<dbReference type="Pfam" id="PF01670">
    <property type="entry name" value="Glyco_hydro_12"/>
    <property type="match status" value="1"/>
</dbReference>
<dbReference type="AlphaFoldDB" id="G7DZ68"/>
<dbReference type="Proteomes" id="UP000009131">
    <property type="component" value="Unassembled WGS sequence"/>
</dbReference>
<keyword evidence="2" id="KW-0326">Glycosidase</keyword>
<dbReference type="PANTHER" id="PTHR34002">
    <property type="entry name" value="BLR1656 PROTEIN"/>
    <property type="match status" value="1"/>
</dbReference>
<dbReference type="InterPro" id="IPR002594">
    <property type="entry name" value="GH12"/>
</dbReference>
<dbReference type="Gene3D" id="2.60.120.180">
    <property type="match status" value="2"/>
</dbReference>
<dbReference type="OrthoDB" id="89349at2759"/>
<protein>
    <submittedName>
        <fullName evidence="4">Uncharacterized protein</fullName>
    </submittedName>
</protein>
<gene>
    <name evidence="4" type="primary">Mo02535</name>
    <name evidence="4" type="ORF">E5Q_02535</name>
</gene>
<dbReference type="SUPFAM" id="SSF49899">
    <property type="entry name" value="Concanavalin A-like lectins/glucanases"/>
    <property type="match status" value="2"/>
</dbReference>
<dbReference type="EMBL" id="BABT02000067">
    <property type="protein sequence ID" value="GAA95878.1"/>
    <property type="molecule type" value="Genomic_DNA"/>
</dbReference>
<dbReference type="InParanoid" id="G7DZ68"/>
<dbReference type="eggNOG" id="ENOG502RXZE">
    <property type="taxonomic scope" value="Eukaryota"/>
</dbReference>
<organism evidence="4 5">
    <name type="scientific">Mixia osmundae (strain CBS 9802 / IAM 14324 / JCM 22182 / KY 12970)</name>
    <dbReference type="NCBI Taxonomy" id="764103"/>
    <lineage>
        <taxon>Eukaryota</taxon>
        <taxon>Fungi</taxon>
        <taxon>Dikarya</taxon>
        <taxon>Basidiomycota</taxon>
        <taxon>Pucciniomycotina</taxon>
        <taxon>Mixiomycetes</taxon>
        <taxon>Mixiales</taxon>
        <taxon>Mixiaceae</taxon>
        <taxon>Mixia</taxon>
    </lineage>
</organism>
<dbReference type="InterPro" id="IPR013320">
    <property type="entry name" value="ConA-like_dom_sf"/>
</dbReference>
<comment type="caution">
    <text evidence="4">The sequence shown here is derived from an EMBL/GenBank/DDBJ whole genome shotgun (WGS) entry which is preliminary data.</text>
</comment>
<keyword evidence="2" id="KW-0378">Hydrolase</keyword>
<dbReference type="GO" id="GO:0008810">
    <property type="term" value="F:cellulase activity"/>
    <property type="evidence" value="ECO:0007669"/>
    <property type="project" value="InterPro"/>
</dbReference>
<dbReference type="STRING" id="764103.G7DZ68"/>
<dbReference type="InterPro" id="IPR013319">
    <property type="entry name" value="GH11/12"/>
</dbReference>
<keyword evidence="3" id="KW-0732">Signal</keyword>